<organism evidence="4 5">
    <name type="scientific">Phyllachora maydis</name>
    <dbReference type="NCBI Taxonomy" id="1825666"/>
    <lineage>
        <taxon>Eukaryota</taxon>
        <taxon>Fungi</taxon>
        <taxon>Dikarya</taxon>
        <taxon>Ascomycota</taxon>
        <taxon>Pezizomycotina</taxon>
        <taxon>Sordariomycetes</taxon>
        <taxon>Sordariomycetidae</taxon>
        <taxon>Phyllachorales</taxon>
        <taxon>Phyllachoraceae</taxon>
        <taxon>Phyllachora</taxon>
    </lineage>
</organism>
<feature type="compositionally biased region" description="Basic and acidic residues" evidence="2">
    <location>
        <begin position="244"/>
        <end position="254"/>
    </location>
</feature>
<dbReference type="InterPro" id="IPR013087">
    <property type="entry name" value="Znf_C2H2_type"/>
</dbReference>
<feature type="region of interest" description="Disordered" evidence="2">
    <location>
        <begin position="234"/>
        <end position="279"/>
    </location>
</feature>
<proteinExistence type="predicted"/>
<sequence>MASSKDTQQSSRPLTYRPSMSSNSASGGLSAHRSSSHSRNSPHSVLSSALNGAHRIGRRKSMTNPSANVAAVAAALEEAGDKATALPIAVSSRRNTMSKNAGARAAAGGSPPSPPASLPAHKFGHLDGLANMEESAIEDDPNDISADEGETKTLQSRVRRASDGQPLAKEGRKSNRPDLRCEKCGKGYKHSSCLNKHLWEHTPQWAYTSKLLISKHQQVQLLEAASVLLTMNNHSTAATTPPDSARDFHSERDSSSPAASGFSDIHDSPGTAYLPADAPPVPPLPAQYLDQAAFFGTSFFNSYPKGAPESFTRGEMHREDVKMEGSAESVMDEDDEYDSRSRARSDEDDDGVFGKMEE</sequence>
<feature type="domain" description="C2H2-type" evidence="3">
    <location>
        <begin position="179"/>
        <end position="206"/>
    </location>
</feature>
<dbReference type="Proteomes" id="UP001217918">
    <property type="component" value="Unassembled WGS sequence"/>
</dbReference>
<feature type="compositionally biased region" description="Basic and acidic residues" evidence="2">
    <location>
        <begin position="169"/>
        <end position="179"/>
    </location>
</feature>
<evidence type="ECO:0000313" key="5">
    <source>
        <dbReference type="Proteomes" id="UP001217918"/>
    </source>
</evidence>
<evidence type="ECO:0000256" key="2">
    <source>
        <dbReference type="SAM" id="MobiDB-lite"/>
    </source>
</evidence>
<evidence type="ECO:0000259" key="3">
    <source>
        <dbReference type="PROSITE" id="PS50157"/>
    </source>
</evidence>
<feature type="compositionally biased region" description="Basic and acidic residues" evidence="2">
    <location>
        <begin position="312"/>
        <end position="325"/>
    </location>
</feature>
<keyword evidence="1" id="KW-0862">Zinc</keyword>
<comment type="caution">
    <text evidence="4">The sequence shown here is derived from an EMBL/GenBank/DDBJ whole genome shotgun (WGS) entry which is preliminary data.</text>
</comment>
<feature type="region of interest" description="Disordered" evidence="2">
    <location>
        <begin position="88"/>
        <end position="123"/>
    </location>
</feature>
<feature type="compositionally biased region" description="Acidic residues" evidence="2">
    <location>
        <begin position="139"/>
        <end position="148"/>
    </location>
</feature>
<evidence type="ECO:0000256" key="1">
    <source>
        <dbReference type="PROSITE-ProRule" id="PRU00042"/>
    </source>
</evidence>
<name>A0AAD9MBU6_9PEZI</name>
<keyword evidence="1" id="KW-0863">Zinc-finger</keyword>
<dbReference type="AlphaFoldDB" id="A0AAD9MBU6"/>
<protein>
    <recommendedName>
        <fullName evidence="3">C2H2-type domain-containing protein</fullName>
    </recommendedName>
</protein>
<feature type="region of interest" description="Disordered" evidence="2">
    <location>
        <begin position="139"/>
        <end position="179"/>
    </location>
</feature>
<accession>A0AAD9MBU6</accession>
<reference evidence="4" key="1">
    <citation type="journal article" date="2023" name="Mol. Plant Microbe Interact.">
        <title>Elucidating the Obligate Nature and Biological Capacity of an Invasive Fungal Corn Pathogen.</title>
        <authorList>
            <person name="MacCready J.S."/>
            <person name="Roggenkamp E.M."/>
            <person name="Gdanetz K."/>
            <person name="Chilvers M.I."/>
        </authorList>
    </citation>
    <scope>NUCLEOTIDE SEQUENCE</scope>
    <source>
        <strain evidence="4">PM02</strain>
    </source>
</reference>
<feature type="compositionally biased region" description="Low complexity" evidence="2">
    <location>
        <begin position="19"/>
        <end position="48"/>
    </location>
</feature>
<feature type="region of interest" description="Disordered" evidence="2">
    <location>
        <begin position="307"/>
        <end position="358"/>
    </location>
</feature>
<evidence type="ECO:0000313" key="4">
    <source>
        <dbReference type="EMBL" id="KAK2070517.1"/>
    </source>
</evidence>
<gene>
    <name evidence="4" type="ORF">P8C59_005004</name>
</gene>
<feature type="compositionally biased region" description="Low complexity" evidence="2">
    <location>
        <begin position="101"/>
        <end position="110"/>
    </location>
</feature>
<keyword evidence="1" id="KW-0479">Metal-binding</keyword>
<keyword evidence="5" id="KW-1185">Reference proteome</keyword>
<feature type="region of interest" description="Disordered" evidence="2">
    <location>
        <begin position="1"/>
        <end position="65"/>
    </location>
</feature>
<feature type="compositionally biased region" description="Polar residues" evidence="2">
    <location>
        <begin position="1"/>
        <end position="13"/>
    </location>
</feature>
<dbReference type="EMBL" id="JAQQPM010000004">
    <property type="protein sequence ID" value="KAK2070517.1"/>
    <property type="molecule type" value="Genomic_DNA"/>
</dbReference>
<dbReference type="PROSITE" id="PS00028">
    <property type="entry name" value="ZINC_FINGER_C2H2_1"/>
    <property type="match status" value="1"/>
</dbReference>
<dbReference type="GO" id="GO:0008270">
    <property type="term" value="F:zinc ion binding"/>
    <property type="evidence" value="ECO:0007669"/>
    <property type="project" value="UniProtKB-KW"/>
</dbReference>
<dbReference type="PROSITE" id="PS50157">
    <property type="entry name" value="ZINC_FINGER_C2H2_2"/>
    <property type="match status" value="1"/>
</dbReference>